<keyword evidence="4 5" id="KW-0472">Membrane</keyword>
<evidence type="ECO:0000313" key="8">
    <source>
        <dbReference type="Proteomes" id="UP000295733"/>
    </source>
</evidence>
<organism evidence="7 8">
    <name type="scientific">Rhodovulum adriaticum</name>
    <name type="common">Rhodopseudomonas adriatica</name>
    <dbReference type="NCBI Taxonomy" id="35804"/>
    <lineage>
        <taxon>Bacteria</taxon>
        <taxon>Pseudomonadati</taxon>
        <taxon>Pseudomonadota</taxon>
        <taxon>Alphaproteobacteria</taxon>
        <taxon>Rhodobacterales</taxon>
        <taxon>Paracoccaceae</taxon>
        <taxon>Rhodovulum</taxon>
    </lineage>
</organism>
<evidence type="ECO:0000259" key="6">
    <source>
        <dbReference type="Pfam" id="PF07298"/>
    </source>
</evidence>
<name>A0A4R2NZH7_RHOAD</name>
<reference evidence="7 8" key="1">
    <citation type="submission" date="2019-03" db="EMBL/GenBank/DDBJ databases">
        <title>Genomic Encyclopedia of Type Strains, Phase IV (KMG-IV): sequencing the most valuable type-strain genomes for metagenomic binning, comparative biology and taxonomic classification.</title>
        <authorList>
            <person name="Goeker M."/>
        </authorList>
    </citation>
    <scope>NUCLEOTIDE SEQUENCE [LARGE SCALE GENOMIC DNA]</scope>
    <source>
        <strain evidence="7 8">DSM 2781</strain>
    </source>
</reference>
<feature type="domain" description="NnrU" evidence="6">
    <location>
        <begin position="7"/>
        <end position="227"/>
    </location>
</feature>
<feature type="transmembrane region" description="Helical" evidence="5">
    <location>
        <begin position="43"/>
        <end position="63"/>
    </location>
</feature>
<dbReference type="EMBL" id="SLXL01000001">
    <property type="protein sequence ID" value="TCP27587.1"/>
    <property type="molecule type" value="Genomic_DNA"/>
</dbReference>
<proteinExistence type="predicted"/>
<comment type="subcellular location">
    <subcellularLocation>
        <location evidence="1">Membrane</location>
        <topology evidence="1">Multi-pass membrane protein</topology>
    </subcellularLocation>
</comment>
<keyword evidence="8" id="KW-1185">Reference proteome</keyword>
<feature type="transmembrane region" description="Helical" evidence="5">
    <location>
        <begin position="203"/>
        <end position="223"/>
    </location>
</feature>
<feature type="transmembrane region" description="Helical" evidence="5">
    <location>
        <begin position="141"/>
        <end position="161"/>
    </location>
</feature>
<dbReference type="InterPro" id="IPR009915">
    <property type="entry name" value="NnrU_dom"/>
</dbReference>
<dbReference type="AlphaFoldDB" id="A0A4R2NZH7"/>
<dbReference type="OrthoDB" id="7828645at2"/>
<keyword evidence="2 5" id="KW-0812">Transmembrane</keyword>
<dbReference type="Pfam" id="PF07298">
    <property type="entry name" value="NnrU"/>
    <property type="match status" value="1"/>
</dbReference>
<evidence type="ECO:0000256" key="1">
    <source>
        <dbReference type="ARBA" id="ARBA00004141"/>
    </source>
</evidence>
<evidence type="ECO:0000256" key="5">
    <source>
        <dbReference type="SAM" id="Phobius"/>
    </source>
</evidence>
<evidence type="ECO:0000256" key="2">
    <source>
        <dbReference type="ARBA" id="ARBA00022692"/>
    </source>
</evidence>
<sequence>MGGWGELILAFVAFLASHAVPVQPPVKRRLEAALGRRGYLAGYIALSVAMLSWMILAAGRAPWVPVLPWAAWQAWVPNLAMPVVCLLIVFGVGVPNPLSFGGARNDRFDPDRPGIAGLTRHPLLWALALWSAAHALANPDLAHLLLFGGFAGFAVLGTRVIDRRNQRLMGRAAWQRLAARSSNLPFAALAAGRWRPRRGPDRARVLIALALWAALFWGHAPVIGVSPLPAPF</sequence>
<comment type="caution">
    <text evidence="7">The sequence shown here is derived from an EMBL/GenBank/DDBJ whole genome shotgun (WGS) entry which is preliminary data.</text>
</comment>
<accession>A0A4R2NZH7</accession>
<evidence type="ECO:0000256" key="3">
    <source>
        <dbReference type="ARBA" id="ARBA00022989"/>
    </source>
</evidence>
<evidence type="ECO:0000256" key="4">
    <source>
        <dbReference type="ARBA" id="ARBA00023136"/>
    </source>
</evidence>
<keyword evidence="3 5" id="KW-1133">Transmembrane helix</keyword>
<feature type="transmembrane region" description="Helical" evidence="5">
    <location>
        <begin position="75"/>
        <end position="94"/>
    </location>
</feature>
<protein>
    <submittedName>
        <fullName evidence="7">Putative membrane protein</fullName>
    </submittedName>
</protein>
<evidence type="ECO:0000313" key="7">
    <source>
        <dbReference type="EMBL" id="TCP27587.1"/>
    </source>
</evidence>
<dbReference type="Proteomes" id="UP000295733">
    <property type="component" value="Unassembled WGS sequence"/>
</dbReference>
<dbReference type="GO" id="GO:0016020">
    <property type="term" value="C:membrane"/>
    <property type="evidence" value="ECO:0007669"/>
    <property type="project" value="UniProtKB-SubCell"/>
</dbReference>
<gene>
    <name evidence="7" type="ORF">EV656_101496</name>
</gene>